<dbReference type="AlphaFoldDB" id="I3ZZ79"/>
<gene>
    <name evidence="2" type="ordered locus">Ornrh_0817</name>
</gene>
<evidence type="ECO:0008006" key="4">
    <source>
        <dbReference type="Google" id="ProtNLM"/>
    </source>
</evidence>
<protein>
    <recommendedName>
        <fullName evidence="4">Porin</fullName>
    </recommendedName>
</protein>
<dbReference type="GeneID" id="97257525"/>
<dbReference type="STRING" id="867902.Ornrh_0817"/>
<reference evidence="2 3" key="1">
    <citation type="submission" date="2012-06" db="EMBL/GenBank/DDBJ databases">
        <title>The complete genome of Ornithobacterium rhinotracheale DSM 15997.</title>
        <authorList>
            <consortium name="US DOE Joint Genome Institute (JGI-PGF)"/>
            <person name="Lucas S."/>
            <person name="Copeland A."/>
            <person name="Lapidus A."/>
            <person name="Goodwin L."/>
            <person name="Pitluck S."/>
            <person name="Peters L."/>
            <person name="Mikhailova N."/>
            <person name="Teshima H."/>
            <person name="Kyrpides N."/>
            <person name="Mavromatis K."/>
            <person name="Pagani I."/>
            <person name="Ivanova N."/>
            <person name="Ovchinnikova G."/>
            <person name="Zeytun A."/>
            <person name="Detter J.C."/>
            <person name="Han C."/>
            <person name="Land M."/>
            <person name="Hauser L."/>
            <person name="Markowitz V."/>
            <person name="Cheng J.-F."/>
            <person name="Hugenholtz P."/>
            <person name="Woyke T."/>
            <person name="Wu D."/>
            <person name="Lang E."/>
            <person name="Kopitz M."/>
            <person name="Brambilla E."/>
            <person name="Klenk H.-P."/>
            <person name="Eisen J.A."/>
        </authorList>
    </citation>
    <scope>NUCLEOTIDE SEQUENCE [LARGE SCALE GENOMIC DNA]</scope>
    <source>
        <strain evidence="3">ATCC 51463 / DSM 15997 / CCUG 23171 / LMG 9086</strain>
    </source>
</reference>
<dbReference type="eggNOG" id="COG4206">
    <property type="taxonomic scope" value="Bacteria"/>
</dbReference>
<keyword evidence="3" id="KW-1185">Reference proteome</keyword>
<evidence type="ECO:0000313" key="2">
    <source>
        <dbReference type="EMBL" id="AFL97013.1"/>
    </source>
</evidence>
<feature type="chain" id="PRO_5003684601" description="Porin" evidence="1">
    <location>
        <begin position="23"/>
        <end position="671"/>
    </location>
</feature>
<dbReference type="HOGENOM" id="CLU_025041_0_0_10"/>
<sequence>MSYKHFFAFLLILGLGSFGAPAWGQILEDPVSAGAEGEQWRRPSAMDNGFSVPDSMGMEQKDRPSDSLKVFIPTIKDYVFWQINAPKQVMDTALSIQSYYKQNIYNRDLFGYQVGSNLGLALNPLVYDIDQPNQGILPAGKRHLYIRPEDVEYFNVKTPTTHFSFENGLKEGQFLQTLFTHSINANLNYALQFNSLNSKGVFQRQSTDDKNFRVSVNYNTPNHRYQLYTNVMTQKIQSEENGGITPESLVAFKDNDDLFRSRERMSPNLFYSTSRFRSKSFYLNQTYGLFKHRNAQDSTQYIFPIKLKHVLKLESQEYAFKEEQPEEYYKDFALVNANEKDFLDKKKFDILKNYLGAQYQWSERLWIDAGAVFKNQSLKFDHPNGLTDEKYTNNQFGIEGLLKFELSERLKLNGNAEFLQGTSWGTVYNLDANLKFEPLKNYAVVAGARIGSRNPSFNLLANQSFYKKLNFDHFGFSNENYQSIYGKLIFAPLDLEVSAQVSNILNFTYLDQDLNVAQSGNALNYFSVNAKKHQKFGKFHIDAQAQYQMLTANEDKLPLPKILARAAFYYQNDIFQKNAQVMVGTSAYYYSKFKSRAFFPILNEWQLQNREDIGNYPYVDVFANLKVRQMRIYLRGENISSFVLPGKYLYTPKQPAKDFKIQIGINWFLFS</sequence>
<evidence type="ECO:0000313" key="3">
    <source>
        <dbReference type="Proteomes" id="UP000006051"/>
    </source>
</evidence>
<dbReference type="EMBL" id="CP003283">
    <property type="protein sequence ID" value="AFL97013.1"/>
    <property type="molecule type" value="Genomic_DNA"/>
</dbReference>
<dbReference type="SUPFAM" id="SSF56935">
    <property type="entry name" value="Porins"/>
    <property type="match status" value="1"/>
</dbReference>
<dbReference type="Proteomes" id="UP000006051">
    <property type="component" value="Chromosome"/>
</dbReference>
<dbReference type="RefSeq" id="WP_014790614.1">
    <property type="nucleotide sequence ID" value="NC_018016.1"/>
</dbReference>
<dbReference type="InterPro" id="IPR025631">
    <property type="entry name" value="Porin_10"/>
</dbReference>
<evidence type="ECO:0000256" key="1">
    <source>
        <dbReference type="SAM" id="SignalP"/>
    </source>
</evidence>
<proteinExistence type="predicted"/>
<keyword evidence="1" id="KW-0732">Signal</keyword>
<accession>I3ZZ79</accession>
<dbReference type="KEGG" id="orh:Ornrh_0817"/>
<feature type="signal peptide" evidence="1">
    <location>
        <begin position="1"/>
        <end position="22"/>
    </location>
</feature>
<name>I3ZZ79_ORNRL</name>
<dbReference type="GeneID" id="71569108"/>
<organism evidence="2 3">
    <name type="scientific">Ornithobacterium rhinotracheale (strain ATCC 51463 / DSM 15997 / CCUG 23171 / CIP 104009 / LMG 9086)</name>
    <dbReference type="NCBI Taxonomy" id="867902"/>
    <lineage>
        <taxon>Bacteria</taxon>
        <taxon>Pseudomonadati</taxon>
        <taxon>Bacteroidota</taxon>
        <taxon>Flavobacteriia</taxon>
        <taxon>Flavobacteriales</taxon>
        <taxon>Weeksellaceae</taxon>
        <taxon>Ornithobacterium</taxon>
    </lineage>
</organism>
<dbReference type="Pfam" id="PF14121">
    <property type="entry name" value="Porin_10"/>
    <property type="match status" value="1"/>
</dbReference>